<organism evidence="3 4">
    <name type="scientific">Clostridium botulinum</name>
    <dbReference type="NCBI Taxonomy" id="1491"/>
    <lineage>
        <taxon>Bacteria</taxon>
        <taxon>Bacillati</taxon>
        <taxon>Bacillota</taxon>
        <taxon>Clostridia</taxon>
        <taxon>Eubacteriales</taxon>
        <taxon>Clostridiaceae</taxon>
        <taxon>Clostridium</taxon>
    </lineage>
</organism>
<keyword evidence="3" id="KW-0808">Transferase</keyword>
<dbReference type="PROSITE" id="PS51186">
    <property type="entry name" value="GNAT"/>
    <property type="match status" value="1"/>
</dbReference>
<dbReference type="PANTHER" id="PTHR33164:SF101">
    <property type="entry name" value="TRANSCRIPTIONAL REPRESSOR MPRA"/>
    <property type="match status" value="1"/>
</dbReference>
<dbReference type="InterPro" id="IPR000182">
    <property type="entry name" value="GNAT_dom"/>
</dbReference>
<dbReference type="GO" id="GO:0003700">
    <property type="term" value="F:DNA-binding transcription factor activity"/>
    <property type="evidence" value="ECO:0007669"/>
    <property type="project" value="InterPro"/>
</dbReference>
<evidence type="ECO:0000259" key="1">
    <source>
        <dbReference type="PROSITE" id="PS50995"/>
    </source>
</evidence>
<dbReference type="CDD" id="cd04301">
    <property type="entry name" value="NAT_SF"/>
    <property type="match status" value="1"/>
</dbReference>
<dbReference type="AlphaFoldDB" id="A0A846JEP8"/>
<dbReference type="PANTHER" id="PTHR33164">
    <property type="entry name" value="TRANSCRIPTIONAL REGULATOR, MARR FAMILY"/>
    <property type="match status" value="1"/>
</dbReference>
<dbReference type="SUPFAM" id="SSF55729">
    <property type="entry name" value="Acyl-CoA N-acyltransferases (Nat)"/>
    <property type="match status" value="1"/>
</dbReference>
<evidence type="ECO:0000313" key="3">
    <source>
        <dbReference type="EMBL" id="NFJ08475.1"/>
    </source>
</evidence>
<proteinExistence type="predicted"/>
<dbReference type="InterPro" id="IPR016181">
    <property type="entry name" value="Acyl_CoA_acyltransferase"/>
</dbReference>
<accession>A0A846JEP8</accession>
<dbReference type="EMBL" id="SWQE01000004">
    <property type="protein sequence ID" value="NFJ08475.1"/>
    <property type="molecule type" value="Genomic_DNA"/>
</dbReference>
<dbReference type="Pfam" id="PF12802">
    <property type="entry name" value="MarR_2"/>
    <property type="match status" value="1"/>
</dbReference>
<name>A0A846JEP8_CLOBO</name>
<dbReference type="InterPro" id="IPR036388">
    <property type="entry name" value="WH-like_DNA-bd_sf"/>
</dbReference>
<dbReference type="SUPFAM" id="SSF46785">
    <property type="entry name" value="Winged helix' DNA-binding domain"/>
    <property type="match status" value="1"/>
</dbReference>
<protein>
    <submittedName>
        <fullName evidence="3">Bifunctional helix-turn-helix transcriptional regulator/GNAT family N-acetyltransferase</fullName>
    </submittedName>
</protein>
<dbReference type="InterPro" id="IPR000835">
    <property type="entry name" value="HTH_MarR-typ"/>
</dbReference>
<dbReference type="Proteomes" id="UP000480039">
    <property type="component" value="Unassembled WGS sequence"/>
</dbReference>
<evidence type="ECO:0000259" key="2">
    <source>
        <dbReference type="PROSITE" id="PS51186"/>
    </source>
</evidence>
<dbReference type="Pfam" id="PF00583">
    <property type="entry name" value="Acetyltransf_1"/>
    <property type="match status" value="1"/>
</dbReference>
<dbReference type="InterPro" id="IPR039422">
    <property type="entry name" value="MarR/SlyA-like"/>
</dbReference>
<dbReference type="GO" id="GO:0006950">
    <property type="term" value="P:response to stress"/>
    <property type="evidence" value="ECO:0007669"/>
    <property type="project" value="TreeGrafter"/>
</dbReference>
<dbReference type="Gene3D" id="1.10.10.10">
    <property type="entry name" value="Winged helix-like DNA-binding domain superfamily/Winged helix DNA-binding domain"/>
    <property type="match status" value="1"/>
</dbReference>
<gene>
    <name evidence="3" type="ORF">FC871_08265</name>
</gene>
<dbReference type="SMART" id="SM00347">
    <property type="entry name" value="HTH_MARR"/>
    <property type="match status" value="1"/>
</dbReference>
<dbReference type="PROSITE" id="PS50995">
    <property type="entry name" value="HTH_MARR_2"/>
    <property type="match status" value="1"/>
</dbReference>
<feature type="domain" description="N-acetyltransferase" evidence="2">
    <location>
        <begin position="149"/>
        <end position="290"/>
    </location>
</feature>
<dbReference type="Gene3D" id="3.40.630.30">
    <property type="match status" value="1"/>
</dbReference>
<reference evidence="3 4" key="1">
    <citation type="submission" date="2019-04" db="EMBL/GenBank/DDBJ databases">
        <title>Genome sequencing of Clostridium botulinum Groups I-IV and Clostridium butyricum.</title>
        <authorList>
            <person name="Brunt J."/>
            <person name="Van Vliet A.H.M."/>
            <person name="Stringer S.C."/>
            <person name="Carter A.T."/>
            <person name="Peck M.W."/>
        </authorList>
    </citation>
    <scope>NUCLEOTIDE SEQUENCE [LARGE SCALE GENOMIC DNA]</scope>
    <source>
        <strain evidence="3 4">Colworth BL30</strain>
    </source>
</reference>
<feature type="domain" description="HTH marR-type" evidence="1">
    <location>
        <begin position="4"/>
        <end position="144"/>
    </location>
</feature>
<sequence>MNKAEIVRKELRLIIRELSLLNYNCLNSGLTLVQAHILNYLKQNGITPFNELAIQLGIDKASLSRILNSLKTKNFIKIEKSPTDKRMKHISLLSLGMEAMINGDMEANKFINEILDLGNNATNDNIAKSLKEFRILELKNNLIKNDSRIKIERLPSNYLDDAIRLTTEIFAYEQNIPKELIPINKDLKQIWWCARVGEDIIGVVACWYQDSQWHWGRFTMDKRLRGLGIGKKMAIFSLNEMFNLDVEKVFIDARDVTVIILKQLGCEVLDEPIDFYGEPVTPIIMKKLDFINKIKQQTK</sequence>
<dbReference type="GO" id="GO:0016747">
    <property type="term" value="F:acyltransferase activity, transferring groups other than amino-acyl groups"/>
    <property type="evidence" value="ECO:0007669"/>
    <property type="project" value="InterPro"/>
</dbReference>
<evidence type="ECO:0000313" key="4">
    <source>
        <dbReference type="Proteomes" id="UP000480039"/>
    </source>
</evidence>
<dbReference type="InterPro" id="IPR036390">
    <property type="entry name" value="WH_DNA-bd_sf"/>
</dbReference>
<comment type="caution">
    <text evidence="3">The sequence shown here is derived from an EMBL/GenBank/DDBJ whole genome shotgun (WGS) entry which is preliminary data.</text>
</comment>